<protein>
    <submittedName>
        <fullName evidence="1">Uncharacterized protein</fullName>
    </submittedName>
</protein>
<sequence length="201" mass="22607">MLWARISPSESATPIEFPVELDPVSRRYELVEATRLRIGDALTRDVELTRRLSPDVLRLLLLESNRTDQLVHPLIAALGRRRVLDYLIQAARVGEWAARANAASAAYWVRAWAPRRPVVDQRDSHYVADLWPDLWLAALEAFVHCPDVDLQEQLHTAFPLGPGRYPPEAVHVLRQARAIAVAHPDRFARLLDGSTGYGAAI</sequence>
<accession>A0A7K0CLP3</accession>
<gene>
    <name evidence="1" type="ORF">SRB5_45720</name>
</gene>
<organism evidence="1 2">
    <name type="scientific">Streptomyces smaragdinus</name>
    <dbReference type="NCBI Taxonomy" id="2585196"/>
    <lineage>
        <taxon>Bacteria</taxon>
        <taxon>Bacillati</taxon>
        <taxon>Actinomycetota</taxon>
        <taxon>Actinomycetes</taxon>
        <taxon>Kitasatosporales</taxon>
        <taxon>Streptomycetaceae</taxon>
        <taxon>Streptomyces</taxon>
    </lineage>
</organism>
<name>A0A7K0CLP3_9ACTN</name>
<reference evidence="1 2" key="1">
    <citation type="submission" date="2019-10" db="EMBL/GenBank/DDBJ databases">
        <title>Streptomyces smaragdinus sp. nov. and Streptomyces fabii sp. nov., isolated from the gut of fungus growing-termite Macrotermes natalensis.</title>
        <authorList>
            <person name="Schwitalla J."/>
            <person name="Benndorf R."/>
            <person name="Martin K."/>
            <person name="De Beer W."/>
            <person name="Kaster A.-K."/>
            <person name="Vollmers J."/>
            <person name="Poulsen M."/>
            <person name="Beemelmanns C."/>
        </authorList>
    </citation>
    <scope>NUCLEOTIDE SEQUENCE [LARGE SCALE GENOMIC DNA]</scope>
    <source>
        <strain evidence="1 2">RB5</strain>
    </source>
</reference>
<dbReference type="EMBL" id="WEGJ01000021">
    <property type="protein sequence ID" value="MQY14405.1"/>
    <property type="molecule type" value="Genomic_DNA"/>
</dbReference>
<dbReference type="AlphaFoldDB" id="A0A7K0CLP3"/>
<proteinExistence type="predicted"/>
<evidence type="ECO:0000313" key="1">
    <source>
        <dbReference type="EMBL" id="MQY14405.1"/>
    </source>
</evidence>
<keyword evidence="2" id="KW-1185">Reference proteome</keyword>
<dbReference type="Proteomes" id="UP000466345">
    <property type="component" value="Unassembled WGS sequence"/>
</dbReference>
<comment type="caution">
    <text evidence="1">The sequence shown here is derived from an EMBL/GenBank/DDBJ whole genome shotgun (WGS) entry which is preliminary data.</text>
</comment>
<evidence type="ECO:0000313" key="2">
    <source>
        <dbReference type="Proteomes" id="UP000466345"/>
    </source>
</evidence>